<reference evidence="5 6" key="1">
    <citation type="submission" date="2024-04" db="EMBL/GenBank/DDBJ databases">
        <title>Polymorphospora sp. isolated from Baiyangdian Lake in Xiong'an New Area.</title>
        <authorList>
            <person name="Zhang X."/>
            <person name="Liu J."/>
        </authorList>
    </citation>
    <scope>NUCLEOTIDE SEQUENCE [LARGE SCALE GENOMIC DNA]</scope>
    <source>
        <strain evidence="5 6">2-325</strain>
    </source>
</reference>
<dbReference type="RefSeq" id="WP_375736834.1">
    <property type="nucleotide sequence ID" value="NZ_JBCGDC010000179.1"/>
</dbReference>
<feature type="domain" description="UspA" evidence="4">
    <location>
        <begin position="151"/>
        <end position="284"/>
    </location>
</feature>
<gene>
    <name evidence="5" type="ORF">AAFH96_33175</name>
</gene>
<comment type="caution">
    <text evidence="5">The sequence shown here is derived from an EMBL/GenBank/DDBJ whole genome shotgun (WGS) entry which is preliminary data.</text>
</comment>
<keyword evidence="3" id="KW-0067">ATP-binding</keyword>
<proteinExistence type="inferred from homology"/>
<dbReference type="Proteomes" id="UP001582793">
    <property type="component" value="Unassembled WGS sequence"/>
</dbReference>
<dbReference type="InterPro" id="IPR006016">
    <property type="entry name" value="UspA"/>
</dbReference>
<evidence type="ECO:0000256" key="2">
    <source>
        <dbReference type="ARBA" id="ARBA00022741"/>
    </source>
</evidence>
<evidence type="ECO:0000313" key="6">
    <source>
        <dbReference type="Proteomes" id="UP001582793"/>
    </source>
</evidence>
<dbReference type="PANTHER" id="PTHR46268">
    <property type="entry name" value="STRESS RESPONSE PROTEIN NHAX"/>
    <property type="match status" value="1"/>
</dbReference>
<dbReference type="PANTHER" id="PTHR46268:SF27">
    <property type="entry name" value="UNIVERSAL STRESS PROTEIN RV2623"/>
    <property type="match status" value="1"/>
</dbReference>
<evidence type="ECO:0000256" key="3">
    <source>
        <dbReference type="ARBA" id="ARBA00022840"/>
    </source>
</evidence>
<keyword evidence="6" id="KW-1185">Reference proteome</keyword>
<evidence type="ECO:0000313" key="5">
    <source>
        <dbReference type="EMBL" id="MFB6397901.1"/>
    </source>
</evidence>
<evidence type="ECO:0000259" key="4">
    <source>
        <dbReference type="Pfam" id="PF00582"/>
    </source>
</evidence>
<dbReference type="EMBL" id="JBCGDC010000179">
    <property type="protein sequence ID" value="MFB6397901.1"/>
    <property type="molecule type" value="Genomic_DNA"/>
</dbReference>
<dbReference type="InterPro" id="IPR014729">
    <property type="entry name" value="Rossmann-like_a/b/a_fold"/>
</dbReference>
<dbReference type="InterPro" id="IPR006015">
    <property type="entry name" value="Universal_stress_UspA"/>
</dbReference>
<accession>A0ABV5D1K1</accession>
<organism evidence="5 6">
    <name type="scientific">Polymorphospora lycopeni</name>
    <dbReference type="NCBI Taxonomy" id="3140240"/>
    <lineage>
        <taxon>Bacteria</taxon>
        <taxon>Bacillati</taxon>
        <taxon>Actinomycetota</taxon>
        <taxon>Actinomycetes</taxon>
        <taxon>Micromonosporales</taxon>
        <taxon>Micromonosporaceae</taxon>
        <taxon>Polymorphospora</taxon>
    </lineage>
</organism>
<dbReference type="PRINTS" id="PR01438">
    <property type="entry name" value="UNVRSLSTRESS"/>
</dbReference>
<dbReference type="SUPFAM" id="SSF52402">
    <property type="entry name" value="Adenine nucleotide alpha hydrolases-like"/>
    <property type="match status" value="2"/>
</dbReference>
<dbReference type="Gene3D" id="3.40.50.620">
    <property type="entry name" value="HUPs"/>
    <property type="match status" value="2"/>
</dbReference>
<dbReference type="Pfam" id="PF00582">
    <property type="entry name" value="Usp"/>
    <property type="match status" value="2"/>
</dbReference>
<evidence type="ECO:0000256" key="1">
    <source>
        <dbReference type="ARBA" id="ARBA00008791"/>
    </source>
</evidence>
<feature type="domain" description="UspA" evidence="4">
    <location>
        <begin position="3"/>
        <end position="142"/>
    </location>
</feature>
<protein>
    <submittedName>
        <fullName evidence="5">Universal stress protein</fullName>
    </submittedName>
</protein>
<sequence>MEIRPIVVGYDGSPGAGVALRWALDEAARTGAPVHPTYAFEPFGASAPLAPAPLLWPDDTARKEIASMLDEAVAAAAASHPTVTVRAGTVDGPPSVRLQELSRRAGLVVLGSRGHGGFGGLLVGSTTVSVTAHAHCPVVVVRGTAPRAGGHVVTGVDGSPCSVLALGYAFAQAAGRDVPLHVVRAWKPPAAEAPPVAFDPEAVGALERAELRDLLVGWQDRWPEVRVTSEVVADAPGRTLIDATRHAQLVVVGSRGRGGFRGLLMGSVSQQLLHHSHCPVAVVRELPGGRAMDDL</sequence>
<keyword evidence="2" id="KW-0547">Nucleotide-binding</keyword>
<name>A0ABV5D1K1_9ACTN</name>
<comment type="similarity">
    <text evidence="1">Belongs to the universal stress protein A family.</text>
</comment>